<feature type="region of interest" description="Disordered" evidence="2">
    <location>
        <begin position="1"/>
        <end position="41"/>
    </location>
</feature>
<keyword evidence="3" id="KW-0032">Aminotransferase</keyword>
<dbReference type="PIRSF" id="PIRSF000390">
    <property type="entry name" value="PLP_StrS"/>
    <property type="match status" value="1"/>
</dbReference>
<dbReference type="InterPro" id="IPR000653">
    <property type="entry name" value="DegT/StrS_aminotransferase"/>
</dbReference>
<comment type="similarity">
    <text evidence="1">Belongs to the DegT/DnrJ/EryC1 family.</text>
</comment>
<dbReference type="CDD" id="cd00616">
    <property type="entry name" value="AHBA_syn"/>
    <property type="match status" value="1"/>
</dbReference>
<proteinExistence type="inferred from homology"/>
<dbReference type="Proteomes" id="UP001521931">
    <property type="component" value="Unassembled WGS sequence"/>
</dbReference>
<dbReference type="Pfam" id="PF01041">
    <property type="entry name" value="DegT_DnrJ_EryC1"/>
    <property type="match status" value="1"/>
</dbReference>
<reference evidence="3 4" key="1">
    <citation type="submission" date="2022-02" db="EMBL/GenBank/DDBJ databases">
        <title>Uncovering new skin microbiome diversity through culturing and metagenomics.</title>
        <authorList>
            <person name="Conlan S."/>
            <person name="Deming C."/>
            <person name="Nisc Comparative Sequencing Program N."/>
            <person name="Segre J.A."/>
        </authorList>
    </citation>
    <scope>NUCLEOTIDE SEQUENCE [LARGE SCALE GENOMIC DNA]</scope>
    <source>
        <strain evidence="3 4">ACRQZ</strain>
    </source>
</reference>
<comment type="caution">
    <text evidence="3">The sequence shown here is derived from an EMBL/GenBank/DDBJ whole genome shotgun (WGS) entry which is preliminary data.</text>
</comment>
<gene>
    <name evidence="3" type="ORF">MHL29_14520</name>
</gene>
<dbReference type="Gene3D" id="3.90.1150.10">
    <property type="entry name" value="Aspartate Aminotransferase, domain 1"/>
    <property type="match status" value="1"/>
</dbReference>
<organism evidence="3 4">
    <name type="scientific">Arsenicicoccus bolidensis</name>
    <dbReference type="NCBI Taxonomy" id="229480"/>
    <lineage>
        <taxon>Bacteria</taxon>
        <taxon>Bacillati</taxon>
        <taxon>Actinomycetota</taxon>
        <taxon>Actinomycetes</taxon>
        <taxon>Micrococcales</taxon>
        <taxon>Intrasporangiaceae</taxon>
        <taxon>Arsenicicoccus</taxon>
    </lineage>
</organism>
<dbReference type="PANTHER" id="PTHR30244">
    <property type="entry name" value="TRANSAMINASE"/>
    <property type="match status" value="1"/>
</dbReference>
<keyword evidence="1" id="KW-0663">Pyridoxal phosphate</keyword>
<protein>
    <submittedName>
        <fullName evidence="3">Aminotransferase class I/II-fold pyridoxal phosphate-dependent enzyme</fullName>
    </submittedName>
</protein>
<keyword evidence="3" id="KW-0808">Transferase</keyword>
<accession>A0ABS9Q6X6</accession>
<feature type="compositionally biased region" description="Low complexity" evidence="2">
    <location>
        <begin position="1"/>
        <end position="24"/>
    </location>
</feature>
<dbReference type="InterPro" id="IPR015424">
    <property type="entry name" value="PyrdxlP-dep_Trfase"/>
</dbReference>
<dbReference type="InterPro" id="IPR015422">
    <property type="entry name" value="PyrdxlP-dep_Trfase_small"/>
</dbReference>
<evidence type="ECO:0000313" key="4">
    <source>
        <dbReference type="Proteomes" id="UP001521931"/>
    </source>
</evidence>
<sequence>MSDAETASGTADDGTPGTGAATSARHSVGGEANAPGAHEQGFVPLSVPNIGELERRYVLEAVESGFVSSVGPFVSEFEERFAEYVGAGYAVATSSGTAALHVALILLGVERDDEVMVSDFTFVGSINPIAYLGARAVLVDSDASWDLDPDLVEGELQRRVDAGEPLPKVLEVVHVLGQPADMGRLVEICERFGVAVLEDAAESLGATWTTGELAGRHTGTVGRIGCYSFNGNKVATTGGGGMLVTDDEALARRAKHLTTQAKVPDIGYLHDEVGYNYRLTNIAAGLGLAQLERLPGFLEAKHRIARRYDEAFAELPLTLPPRIEGTESNDWLYSVLVPEDKGGRDAFIAHLKSHQVQGRALWRPLHAQPPFAGSTVLGGDVGDDLFARGVSLPCSTDLTEADQERVVEAVLAFFA</sequence>
<dbReference type="RefSeq" id="WP_239265639.1">
    <property type="nucleotide sequence ID" value="NZ_JAKRCV010000057.1"/>
</dbReference>
<dbReference type="GO" id="GO:0008483">
    <property type="term" value="F:transaminase activity"/>
    <property type="evidence" value="ECO:0007669"/>
    <property type="project" value="UniProtKB-KW"/>
</dbReference>
<dbReference type="EMBL" id="JAKRCV010000057">
    <property type="protein sequence ID" value="MCG7323097.1"/>
    <property type="molecule type" value="Genomic_DNA"/>
</dbReference>
<dbReference type="Gene3D" id="3.40.640.10">
    <property type="entry name" value="Type I PLP-dependent aspartate aminotransferase-like (Major domain)"/>
    <property type="match status" value="1"/>
</dbReference>
<name>A0ABS9Q6X6_9MICO</name>
<dbReference type="InterPro" id="IPR015421">
    <property type="entry name" value="PyrdxlP-dep_Trfase_major"/>
</dbReference>
<evidence type="ECO:0000313" key="3">
    <source>
        <dbReference type="EMBL" id="MCG7323097.1"/>
    </source>
</evidence>
<keyword evidence="4" id="KW-1185">Reference proteome</keyword>
<evidence type="ECO:0000256" key="1">
    <source>
        <dbReference type="RuleBase" id="RU004508"/>
    </source>
</evidence>
<evidence type="ECO:0000256" key="2">
    <source>
        <dbReference type="SAM" id="MobiDB-lite"/>
    </source>
</evidence>
<dbReference type="SUPFAM" id="SSF53383">
    <property type="entry name" value="PLP-dependent transferases"/>
    <property type="match status" value="1"/>
</dbReference>
<dbReference type="PANTHER" id="PTHR30244:SF30">
    <property type="entry name" value="BLR5990 PROTEIN"/>
    <property type="match status" value="1"/>
</dbReference>